<feature type="non-terminal residue" evidence="4">
    <location>
        <position position="442"/>
    </location>
</feature>
<comment type="caution">
    <text evidence="4">The sequence shown here is derived from an EMBL/GenBank/DDBJ whole genome shotgun (WGS) entry which is preliminary data.</text>
</comment>
<evidence type="ECO:0000256" key="1">
    <source>
        <dbReference type="SAM" id="MobiDB-lite"/>
    </source>
</evidence>
<dbReference type="EMBL" id="NCVJ01000001">
    <property type="protein sequence ID" value="ORP01392.1"/>
    <property type="molecule type" value="Genomic_DNA"/>
</dbReference>
<dbReference type="AlphaFoldDB" id="A0A1X1KQ74"/>
<sequence length="442" mass="48996">RVLTTDEVTGKSGEAIAYSTTSQITEFKKQGYNLVSDEFTAGGAKVYDYDTARDQVYTVTLSERVEPVNPDNPTPQPNTPVNPGQPDSPRWPGTVENLDNKESVSRTIHYVYEDGSKAKDDVVETLNFKRWSNVNLVTGHIDFQDWTTNDDTFDKVVSPTIAGYTADKSEIPAVSGVKAKDQDRVETVTYRKDAQKAIIRYVSTNGNRVLTTDEVTGKSGEAIAYSTTSQITEFKKQGYNLVSDEFTSGGAKVYDYDTARDQVYTVTLSERVEPVNPDNPTPQPNTPVNPGQPDSPRWPGTVENLDNKESVSRTIHYVYEDGSKAKDDVVETLNFKRWSNVNLVTGHIDFQDWTTNDDTFDKVVSPTIAGYTADKSEIPAVSGVKAKDQDRVETVTYRKDAQKAIIRYVSTNGNRVLTTDEVTGKSGEAIAYSTTSQITEFK</sequence>
<feature type="non-terminal residue" evidence="4">
    <location>
        <position position="1"/>
    </location>
</feature>
<accession>A0A1X1KQ74</accession>
<feature type="domain" description="Mucin binding" evidence="2">
    <location>
        <begin position="402"/>
        <end position="441"/>
    </location>
</feature>
<feature type="domain" description="Mucin binding" evidence="2">
    <location>
        <begin position="2"/>
        <end position="61"/>
    </location>
</feature>
<name>A0A1X1KQ74_STRMT</name>
<feature type="domain" description="Mub B2-like" evidence="3">
    <location>
        <begin position="306"/>
        <end position="400"/>
    </location>
</feature>
<dbReference type="InterPro" id="IPR041558">
    <property type="entry name" value="MucBP_2"/>
</dbReference>
<protein>
    <submittedName>
        <fullName evidence="4">YSIRK signal domain/LPXTG anchor domain surface protein</fullName>
    </submittedName>
</protein>
<organism evidence="4 5">
    <name type="scientific">Streptococcus mitis</name>
    <dbReference type="NCBI Taxonomy" id="28037"/>
    <lineage>
        <taxon>Bacteria</taxon>
        <taxon>Bacillati</taxon>
        <taxon>Bacillota</taxon>
        <taxon>Bacilli</taxon>
        <taxon>Lactobacillales</taxon>
        <taxon>Streptococcaceae</taxon>
        <taxon>Streptococcus</taxon>
        <taxon>Streptococcus mitis group</taxon>
    </lineage>
</organism>
<feature type="domain" description="Mucin binding" evidence="2">
    <location>
        <begin position="195"/>
        <end position="268"/>
    </location>
</feature>
<dbReference type="Pfam" id="PF17966">
    <property type="entry name" value="Muc_B2"/>
    <property type="match status" value="2"/>
</dbReference>
<feature type="domain" description="Mub B2-like" evidence="3">
    <location>
        <begin position="99"/>
        <end position="193"/>
    </location>
</feature>
<evidence type="ECO:0000313" key="4">
    <source>
        <dbReference type="EMBL" id="ORP01392.1"/>
    </source>
</evidence>
<feature type="region of interest" description="Disordered" evidence="1">
    <location>
        <begin position="271"/>
        <end position="299"/>
    </location>
</feature>
<feature type="compositionally biased region" description="Pro residues" evidence="1">
    <location>
        <begin position="70"/>
        <end position="80"/>
    </location>
</feature>
<dbReference type="Proteomes" id="UP000193234">
    <property type="component" value="Unassembled WGS sequence"/>
</dbReference>
<dbReference type="RefSeq" id="WP_192856260.1">
    <property type="nucleotide sequence ID" value="NZ_NCVJ01000001.1"/>
</dbReference>
<dbReference type="Pfam" id="PF17965">
    <property type="entry name" value="MucBP_2"/>
    <property type="match status" value="3"/>
</dbReference>
<dbReference type="InterPro" id="IPR041495">
    <property type="entry name" value="Mub_B2"/>
</dbReference>
<dbReference type="Gene3D" id="3.10.20.470">
    <property type="match status" value="3"/>
</dbReference>
<reference evidence="4 5" key="1">
    <citation type="journal article" date="2016" name="Eur. J. Clin. Microbiol. Infect. Dis.">
        <title>Whole genome sequencing as a tool for phylogenetic analysis of clinical strains of Mitis group streptococci.</title>
        <authorList>
            <person name="Rasmussen L.H."/>
            <person name="Dargis R."/>
            <person name="Hojholt K."/>
            <person name="Christensen J.J."/>
            <person name="Skovgaard O."/>
            <person name="Justesen U.S."/>
            <person name="Rosenvinge F.S."/>
            <person name="Moser C."/>
            <person name="Lukjancenko O."/>
            <person name="Rasmussen S."/>
            <person name="Nielsen X.C."/>
        </authorList>
    </citation>
    <scope>NUCLEOTIDE SEQUENCE [LARGE SCALE GENOMIC DNA]</scope>
    <source>
        <strain evidence="4 5">RH_12363_08</strain>
    </source>
</reference>
<evidence type="ECO:0000259" key="2">
    <source>
        <dbReference type="Pfam" id="PF17965"/>
    </source>
</evidence>
<gene>
    <name evidence="4" type="ORF">B7696_00005</name>
</gene>
<feature type="region of interest" description="Disordered" evidence="1">
    <location>
        <begin position="65"/>
        <end position="91"/>
    </location>
</feature>
<proteinExistence type="predicted"/>
<evidence type="ECO:0000259" key="3">
    <source>
        <dbReference type="Pfam" id="PF17966"/>
    </source>
</evidence>
<dbReference type="Gene3D" id="2.60.40.4300">
    <property type="match status" value="2"/>
</dbReference>
<evidence type="ECO:0000313" key="5">
    <source>
        <dbReference type="Proteomes" id="UP000193234"/>
    </source>
</evidence>
<feature type="compositionally biased region" description="Pro residues" evidence="1">
    <location>
        <begin position="277"/>
        <end position="287"/>
    </location>
</feature>